<dbReference type="Gene3D" id="3.40.50.300">
    <property type="entry name" value="P-loop containing nucleotide triphosphate hydrolases"/>
    <property type="match status" value="1"/>
</dbReference>
<protein>
    <submittedName>
        <fullName evidence="2">Helicase conserved C-terminal domain-containing protein</fullName>
    </submittedName>
</protein>
<dbReference type="EMBL" id="FMYM01000004">
    <property type="protein sequence ID" value="SDB96740.1"/>
    <property type="molecule type" value="Genomic_DNA"/>
</dbReference>
<evidence type="ECO:0000259" key="1">
    <source>
        <dbReference type="PROSITE" id="PS51192"/>
    </source>
</evidence>
<dbReference type="InterPro" id="IPR038718">
    <property type="entry name" value="SNF2-like_sf"/>
</dbReference>
<dbReference type="SUPFAM" id="SSF52540">
    <property type="entry name" value="P-loop containing nucleoside triphosphate hydrolases"/>
    <property type="match status" value="2"/>
</dbReference>
<sequence length="466" mass="53627">MNFTPHLYQTHATRHIIEHRAAALLLDMGLGKTVATLTAISDLMHDYYDVAKVLVIAPKRVAEDTWSREAEKWDHTRYLRISKVLGSQKERLKALEQDAHIYIINRENVEWLVDHYKTKWPFDMVVIDELSSFKSSKSKRFRALRKVRPYIDRVVGLTGTPAPNGLLDLWPQMYLLDKGERLGRTLTAYRDKYFIPGARKGHIVYNWNLKHGAEKKIYERIGDIAISMKAKDHLKLPERVDNVVPVRMDHETRKRYKQLERDYLLPFAGEADVVADTAAVLSNKLVQLANGAVYNENDEVQELHSLKLDALEEIQEQGKPILVFYKYKHDLERIKARFKQVRTLDKPKDIEDWNAGKIEMLLAHPASAGHGLNLQDGGSTVVWFGLTWSLEEYQQANARLHRQGQKQTVVVHHLVTQGTIDQDIMTALDRKANGQNALLDAVKARLERIQTEGTSDEHNENCHQEL</sequence>
<dbReference type="Gene3D" id="3.40.50.10810">
    <property type="entry name" value="Tandem AAA-ATPase domain"/>
    <property type="match status" value="1"/>
</dbReference>
<evidence type="ECO:0000313" key="3">
    <source>
        <dbReference type="Proteomes" id="UP000242662"/>
    </source>
</evidence>
<dbReference type="Pfam" id="PF00176">
    <property type="entry name" value="SNF2-rel_dom"/>
    <property type="match status" value="1"/>
</dbReference>
<keyword evidence="3" id="KW-1185">Reference proteome</keyword>
<dbReference type="Pfam" id="PF00271">
    <property type="entry name" value="Helicase_C"/>
    <property type="match status" value="1"/>
</dbReference>
<dbReference type="SMART" id="SM00487">
    <property type="entry name" value="DEXDc"/>
    <property type="match status" value="1"/>
</dbReference>
<keyword evidence="2" id="KW-0067">ATP-binding</keyword>
<evidence type="ECO:0000313" key="2">
    <source>
        <dbReference type="EMBL" id="SDB96740.1"/>
    </source>
</evidence>
<name>A0A1G6HR73_9BACI</name>
<keyword evidence="2" id="KW-0547">Nucleotide-binding</keyword>
<dbReference type="InterPro" id="IPR000330">
    <property type="entry name" value="SNF2_N"/>
</dbReference>
<dbReference type="InterPro" id="IPR014001">
    <property type="entry name" value="Helicase_ATP-bd"/>
</dbReference>
<dbReference type="PROSITE" id="PS51192">
    <property type="entry name" value="HELICASE_ATP_BIND_1"/>
    <property type="match status" value="1"/>
</dbReference>
<dbReference type="GO" id="GO:0005524">
    <property type="term" value="F:ATP binding"/>
    <property type="evidence" value="ECO:0007669"/>
    <property type="project" value="InterPro"/>
</dbReference>
<dbReference type="OrthoDB" id="9760715at2"/>
<dbReference type="AlphaFoldDB" id="A0A1G6HR73"/>
<proteinExistence type="predicted"/>
<dbReference type="Proteomes" id="UP000242662">
    <property type="component" value="Unassembled WGS sequence"/>
</dbReference>
<dbReference type="GO" id="GO:0004386">
    <property type="term" value="F:helicase activity"/>
    <property type="evidence" value="ECO:0007669"/>
    <property type="project" value="UniProtKB-KW"/>
</dbReference>
<feature type="domain" description="Helicase ATP-binding" evidence="1">
    <location>
        <begin position="13"/>
        <end position="179"/>
    </location>
</feature>
<accession>A0A1G6HR73</accession>
<keyword evidence="2" id="KW-0378">Hydrolase</keyword>
<keyword evidence="2" id="KW-0347">Helicase</keyword>
<gene>
    <name evidence="2" type="ORF">SAMN05421737_104138</name>
</gene>
<dbReference type="STRING" id="1464122.SAMN05421737_104138"/>
<dbReference type="InterPro" id="IPR027417">
    <property type="entry name" value="P-loop_NTPase"/>
</dbReference>
<organism evidence="2 3">
    <name type="scientific">Shouchella lonarensis</name>
    <dbReference type="NCBI Taxonomy" id="1464122"/>
    <lineage>
        <taxon>Bacteria</taxon>
        <taxon>Bacillati</taxon>
        <taxon>Bacillota</taxon>
        <taxon>Bacilli</taxon>
        <taxon>Bacillales</taxon>
        <taxon>Bacillaceae</taxon>
        <taxon>Shouchella</taxon>
    </lineage>
</organism>
<dbReference type="RefSeq" id="WP_090775261.1">
    <property type="nucleotide sequence ID" value="NZ_FMYM01000004.1"/>
</dbReference>
<reference evidence="3" key="1">
    <citation type="submission" date="2016-09" db="EMBL/GenBank/DDBJ databases">
        <authorList>
            <person name="Varghese N."/>
            <person name="Submissions S."/>
        </authorList>
    </citation>
    <scope>NUCLEOTIDE SEQUENCE [LARGE SCALE GENOMIC DNA]</scope>
    <source>
        <strain evidence="3">25nlg</strain>
    </source>
</reference>
<dbReference type="InterPro" id="IPR001650">
    <property type="entry name" value="Helicase_C-like"/>
</dbReference>
<dbReference type="PANTHER" id="PTHR10799">
    <property type="entry name" value="SNF2/RAD54 HELICASE FAMILY"/>
    <property type="match status" value="1"/>
</dbReference>